<name>A0ABV1AAC1_9TELE</name>
<feature type="domain" description="KIND" evidence="2">
    <location>
        <begin position="38"/>
        <end position="133"/>
    </location>
</feature>
<dbReference type="GO" id="GO:0016301">
    <property type="term" value="F:kinase activity"/>
    <property type="evidence" value="ECO:0007669"/>
    <property type="project" value="UniProtKB-KW"/>
</dbReference>
<evidence type="ECO:0000313" key="3">
    <source>
        <dbReference type="EMBL" id="MEQ2315201.1"/>
    </source>
</evidence>
<dbReference type="InterPro" id="IPR029899">
    <property type="entry name" value="KNDC1"/>
</dbReference>
<accession>A0ABV1AAC1</accession>
<gene>
    <name evidence="3" type="primary">KNDC1</name>
    <name evidence="3" type="ORF">AMECASPLE_019662</name>
</gene>
<reference evidence="3 4" key="1">
    <citation type="submission" date="2021-06" db="EMBL/GenBank/DDBJ databases">
        <authorList>
            <person name="Palmer J.M."/>
        </authorList>
    </citation>
    <scope>NUCLEOTIDE SEQUENCE [LARGE SCALE GENOMIC DNA]</scope>
    <source>
        <strain evidence="3 4">AS_MEX2019</strain>
        <tissue evidence="3">Muscle</tissue>
    </source>
</reference>
<evidence type="ECO:0000256" key="1">
    <source>
        <dbReference type="ARBA" id="ARBA00022737"/>
    </source>
</evidence>
<dbReference type="PANTHER" id="PTHR21560:SF0">
    <property type="entry name" value="KINASE NON-CATALYTIC C-LOBE DOMAIN-CONTAINING PROTEIN 1"/>
    <property type="match status" value="1"/>
</dbReference>
<organism evidence="3 4">
    <name type="scientific">Ameca splendens</name>
    <dbReference type="NCBI Taxonomy" id="208324"/>
    <lineage>
        <taxon>Eukaryota</taxon>
        <taxon>Metazoa</taxon>
        <taxon>Chordata</taxon>
        <taxon>Craniata</taxon>
        <taxon>Vertebrata</taxon>
        <taxon>Euteleostomi</taxon>
        <taxon>Actinopterygii</taxon>
        <taxon>Neopterygii</taxon>
        <taxon>Teleostei</taxon>
        <taxon>Neoteleostei</taxon>
        <taxon>Acanthomorphata</taxon>
        <taxon>Ovalentaria</taxon>
        <taxon>Atherinomorphae</taxon>
        <taxon>Cyprinodontiformes</taxon>
        <taxon>Goodeidae</taxon>
        <taxon>Ameca</taxon>
    </lineage>
</organism>
<proteinExistence type="predicted"/>
<keyword evidence="4" id="KW-1185">Reference proteome</keyword>
<evidence type="ECO:0000313" key="4">
    <source>
        <dbReference type="Proteomes" id="UP001469553"/>
    </source>
</evidence>
<evidence type="ECO:0000259" key="2">
    <source>
        <dbReference type="PROSITE" id="PS51377"/>
    </source>
</evidence>
<keyword evidence="1" id="KW-0677">Repeat</keyword>
<dbReference type="Proteomes" id="UP001469553">
    <property type="component" value="Unassembled WGS sequence"/>
</dbReference>
<dbReference type="InterPro" id="IPR011019">
    <property type="entry name" value="KIND_dom"/>
</dbReference>
<protein>
    <submittedName>
        <fullName evidence="3">Kinase non-catalytic C-lobe domain-containing protein 1</fullName>
    </submittedName>
</protein>
<dbReference type="PANTHER" id="PTHR21560">
    <property type="entry name" value="VERY KIND PROTEIN"/>
    <property type="match status" value="1"/>
</dbReference>
<dbReference type="Gene3D" id="1.10.510.10">
    <property type="entry name" value="Transferase(Phosphotransferase) domain 1"/>
    <property type="match status" value="1"/>
</dbReference>
<dbReference type="PROSITE" id="PS51377">
    <property type="entry name" value="KIND"/>
    <property type="match status" value="1"/>
</dbReference>
<dbReference type="EMBL" id="JAHRIP010086239">
    <property type="protein sequence ID" value="MEQ2315201.1"/>
    <property type="molecule type" value="Genomic_DNA"/>
</dbReference>
<keyword evidence="3" id="KW-0808">Transferase</keyword>
<sequence>METSGSDAAVTYLEKAVERDGYYDLEHLPPLLEDEENVSLADILSLRDSCLSEEEMWAVCAECVVALQSIRPTHLFYTLCITPDTLAFNAHGNVCFMEQLSDDPDCSFVPPEFDNMGSTFEVHSTKQPLTYFS</sequence>
<comment type="caution">
    <text evidence="3">The sequence shown here is derived from an EMBL/GenBank/DDBJ whole genome shotgun (WGS) entry which is preliminary data.</text>
</comment>
<keyword evidence="3" id="KW-0418">Kinase</keyword>